<protein>
    <submittedName>
        <fullName evidence="3">Alpha-amylase</fullName>
    </submittedName>
</protein>
<evidence type="ECO:0000259" key="2">
    <source>
        <dbReference type="SMART" id="SM00642"/>
    </source>
</evidence>
<comment type="similarity">
    <text evidence="1">Belongs to the glycosyl hydrolase 13 family.</text>
</comment>
<dbReference type="InterPro" id="IPR006047">
    <property type="entry name" value="GH13_cat_dom"/>
</dbReference>
<evidence type="ECO:0000313" key="4">
    <source>
        <dbReference type="Proteomes" id="UP001321766"/>
    </source>
</evidence>
<dbReference type="InterPro" id="IPR017853">
    <property type="entry name" value="GH"/>
</dbReference>
<feature type="domain" description="Glycosyl hydrolase family 13 catalytic" evidence="2">
    <location>
        <begin position="18"/>
        <end position="420"/>
    </location>
</feature>
<dbReference type="Proteomes" id="UP001321766">
    <property type="component" value="Chromosome"/>
</dbReference>
<evidence type="ECO:0000313" key="3">
    <source>
        <dbReference type="EMBL" id="BDR52762.1"/>
    </source>
</evidence>
<dbReference type="Pfam" id="PF00128">
    <property type="entry name" value="Alpha-amylase"/>
    <property type="match status" value="1"/>
</dbReference>
<accession>A0ABM8B7D4</accession>
<sequence length="540" mass="60352">MTTEHTHPDWLAKAVFYEIYPQSFYDSNADGIGDIPGITAKLNYIKSLGCNALWINPCFESPFKDAGYDVSNYCQVAERYGSNADLVNLFTQAHAKGIHVLLDLVPGHTSEEHPWFQTSQRAQPNEFSDRYIWTNGAFDGYSMPFIGGESERDAAYILNFFKCQPALNYGFAQRDRNWQNSPDSPAARSTRQAMVDVMRFWLAQGCDGFRVDMANSLVKNDGEDKPETIKIWQEMLAAVKAEYPDSAFVSEWGVPVQALQAGFDMDFYLDWRWDGKGNGYNLLARNSDSPLPGSQDLSYFKAESGSSARDFLDDYLPQYEHSKDLGYFSFISCNHDTPRLAPRLDERERKLALAMFLTMPGVPFLYYGDEIGMRYRQLPSKEGGYHRTGSRTPMQWDSSANLGFSNASSDQLYLPVDPDASAPTVASESQRTDSLLAWIRQIIALRAQHPALQADGGFSLVAAPSKGRSLAYLRHTADQSERVLIAMNPSQSSERLLLSQALPLSQSEPVLSIGSVDVRKESLTLGPQSFLMLPLAGVQE</sequence>
<dbReference type="SMART" id="SM00642">
    <property type="entry name" value="Aamy"/>
    <property type="match status" value="1"/>
</dbReference>
<reference evidence="3 4" key="1">
    <citation type="journal article" date="2023" name="Microbiol. Spectr.">
        <title>Symbiosis of Carpenter Bees with Uncharacterized Lactic Acid Bacteria Showing NAD Auxotrophy.</title>
        <authorList>
            <person name="Kawasaki S."/>
            <person name="Ozawa K."/>
            <person name="Mori T."/>
            <person name="Yamamoto A."/>
            <person name="Ito M."/>
            <person name="Ohkuma M."/>
            <person name="Sakamoto M."/>
            <person name="Matsutani M."/>
        </authorList>
    </citation>
    <scope>NUCLEOTIDE SEQUENCE [LARGE SCALE GENOMIC DNA]</scope>
    <source>
        <strain evidence="3 4">Kim37-2</strain>
    </source>
</reference>
<organism evidence="3 4">
    <name type="scientific">Bombiscardovia nodaiensis</name>
    <dbReference type="NCBI Taxonomy" id="2932181"/>
    <lineage>
        <taxon>Bacteria</taxon>
        <taxon>Bacillati</taxon>
        <taxon>Actinomycetota</taxon>
        <taxon>Actinomycetes</taxon>
        <taxon>Bifidobacteriales</taxon>
        <taxon>Bifidobacteriaceae</taxon>
        <taxon>Bombiscardovia</taxon>
    </lineage>
</organism>
<dbReference type="Gene3D" id="3.20.20.80">
    <property type="entry name" value="Glycosidases"/>
    <property type="match status" value="1"/>
</dbReference>
<dbReference type="InterPro" id="IPR045857">
    <property type="entry name" value="O16G_dom_2"/>
</dbReference>
<dbReference type="CDD" id="cd11348">
    <property type="entry name" value="AmyAc_2"/>
    <property type="match status" value="1"/>
</dbReference>
<dbReference type="SUPFAM" id="SSF51445">
    <property type="entry name" value="(Trans)glycosidases"/>
    <property type="match status" value="1"/>
</dbReference>
<proteinExistence type="inferred from homology"/>
<dbReference type="EMBL" id="AP026798">
    <property type="protein sequence ID" value="BDR52762.1"/>
    <property type="molecule type" value="Genomic_DNA"/>
</dbReference>
<name>A0ABM8B7D4_9BIFI</name>
<dbReference type="PANTHER" id="PTHR10357:SF179">
    <property type="entry name" value="NEUTRAL AND BASIC AMINO ACID TRANSPORT PROTEIN RBAT"/>
    <property type="match status" value="1"/>
</dbReference>
<keyword evidence="4" id="KW-1185">Reference proteome</keyword>
<dbReference type="Gene3D" id="3.90.400.10">
    <property type="entry name" value="Oligo-1,6-glucosidase, Domain 2"/>
    <property type="match status" value="1"/>
</dbReference>
<dbReference type="PANTHER" id="PTHR10357">
    <property type="entry name" value="ALPHA-AMYLASE FAMILY MEMBER"/>
    <property type="match status" value="1"/>
</dbReference>
<evidence type="ECO:0000256" key="1">
    <source>
        <dbReference type="ARBA" id="ARBA00008061"/>
    </source>
</evidence>
<gene>
    <name evidence="3" type="ORF">KIM372_06690</name>
</gene>